<dbReference type="PANTHER" id="PTHR30273">
    <property type="entry name" value="PERIPLASMIC SIGNAL SENSOR AND SIGMA FACTOR ACTIVATOR FECR-RELATED"/>
    <property type="match status" value="1"/>
</dbReference>
<dbReference type="Gene3D" id="2.60.120.1440">
    <property type="match status" value="1"/>
</dbReference>
<dbReference type="InterPro" id="IPR006860">
    <property type="entry name" value="FecR"/>
</dbReference>
<dbReference type="Pfam" id="PF04773">
    <property type="entry name" value="FecR"/>
    <property type="match status" value="1"/>
</dbReference>
<dbReference type="InterPro" id="IPR012373">
    <property type="entry name" value="Ferrdict_sens_TM"/>
</dbReference>
<reference evidence="3 4" key="1">
    <citation type="submission" date="2017-05" db="EMBL/GenBank/DDBJ databases">
        <title>Full genome sequence of Pseudorhodoplanes sinuspersici.</title>
        <authorList>
            <person name="Dastgheib S.M.M."/>
            <person name="Shavandi M."/>
            <person name="Tirandaz H."/>
        </authorList>
    </citation>
    <scope>NUCLEOTIDE SEQUENCE [LARGE SCALE GENOMIC DNA]</scope>
    <source>
        <strain evidence="3 4">RIPI110</strain>
    </source>
</reference>
<evidence type="ECO:0000259" key="1">
    <source>
        <dbReference type="Pfam" id="PF04773"/>
    </source>
</evidence>
<dbReference type="PANTHER" id="PTHR30273:SF2">
    <property type="entry name" value="PROTEIN FECR"/>
    <property type="match status" value="1"/>
</dbReference>
<dbReference type="STRING" id="1235591.CAK95_07865"/>
<dbReference type="AlphaFoldDB" id="A0A1W6ZP20"/>
<dbReference type="Pfam" id="PF16220">
    <property type="entry name" value="DUF4880"/>
    <property type="match status" value="1"/>
</dbReference>
<dbReference type="EMBL" id="CP021112">
    <property type="protein sequence ID" value="ARP99005.1"/>
    <property type="molecule type" value="Genomic_DNA"/>
</dbReference>
<evidence type="ECO:0000313" key="3">
    <source>
        <dbReference type="EMBL" id="ARP99005.1"/>
    </source>
</evidence>
<dbReference type="InterPro" id="IPR032623">
    <property type="entry name" value="FecR_N"/>
</dbReference>
<evidence type="ECO:0000313" key="4">
    <source>
        <dbReference type="Proteomes" id="UP000194137"/>
    </source>
</evidence>
<proteinExistence type="predicted"/>
<dbReference type="RefSeq" id="WP_086087416.1">
    <property type="nucleotide sequence ID" value="NZ_CP021112.1"/>
</dbReference>
<accession>A0A1W6ZP20</accession>
<dbReference type="OrthoDB" id="9798846at2"/>
<dbReference type="PIRSF" id="PIRSF018266">
    <property type="entry name" value="FecR"/>
    <property type="match status" value="1"/>
</dbReference>
<dbReference type="GO" id="GO:0016989">
    <property type="term" value="F:sigma factor antagonist activity"/>
    <property type="evidence" value="ECO:0007669"/>
    <property type="project" value="TreeGrafter"/>
</dbReference>
<gene>
    <name evidence="3" type="ORF">CAK95_07865</name>
</gene>
<dbReference type="Proteomes" id="UP000194137">
    <property type="component" value="Chromosome"/>
</dbReference>
<feature type="domain" description="FecR protein" evidence="1">
    <location>
        <begin position="105"/>
        <end position="194"/>
    </location>
</feature>
<keyword evidence="4" id="KW-1185">Reference proteome</keyword>
<protein>
    <submittedName>
        <fullName evidence="3">Iron dicitrate transport regulator FecR</fullName>
    </submittedName>
</protein>
<evidence type="ECO:0000259" key="2">
    <source>
        <dbReference type="Pfam" id="PF16220"/>
    </source>
</evidence>
<organism evidence="3 4">
    <name type="scientific">Pseudorhodoplanes sinuspersici</name>
    <dbReference type="NCBI Taxonomy" id="1235591"/>
    <lineage>
        <taxon>Bacteria</taxon>
        <taxon>Pseudomonadati</taxon>
        <taxon>Pseudomonadota</taxon>
        <taxon>Alphaproteobacteria</taxon>
        <taxon>Hyphomicrobiales</taxon>
        <taxon>Pseudorhodoplanes</taxon>
    </lineage>
</organism>
<dbReference type="KEGG" id="psin:CAK95_07865"/>
<dbReference type="Gene3D" id="3.55.50.30">
    <property type="match status" value="1"/>
</dbReference>
<sequence>MGKETTDPLVIEALEWLVRLRDDKAGEEVRRAFQTWFDQSEAHVAAWEHAQAFWKRFDIVQPEIESIRNSQKFLNRRNLLLGGGAALVGTGGLYAISRSDLFADFVTDIGERRTWTLADGSLIELGSYSALSSNFTETSRQFELHRGEGFFDVAAASKRPFSVNAAGGTTHALGTKFNVKYVGDLVTVTASEHAVMVRVGASSPAKIEQGWQLSYSKSGLGNVTRVDLGSIEAWRQDRIVFQDVPLRRVLTELERYRQGRIILTSKSIGDIPVTAIFSTKQPEEALQTIADTLPIRILHATKYVSFVYSV</sequence>
<feature type="domain" description="FecR N-terminal" evidence="2">
    <location>
        <begin position="12"/>
        <end position="52"/>
    </location>
</feature>
<name>A0A1W6ZP20_9HYPH</name>